<feature type="domain" description="Alanine racemase C-terminal" evidence="8">
    <location>
        <begin position="246"/>
        <end position="374"/>
    </location>
</feature>
<keyword evidence="3 5" id="KW-0663">Pyridoxal phosphate</keyword>
<dbReference type="InterPro" id="IPR009006">
    <property type="entry name" value="Ala_racemase/Decarboxylase_C"/>
</dbReference>
<dbReference type="Pfam" id="PF01168">
    <property type="entry name" value="Ala_racemase_N"/>
    <property type="match status" value="1"/>
</dbReference>
<evidence type="ECO:0000313" key="10">
    <source>
        <dbReference type="Proteomes" id="UP000624041"/>
    </source>
</evidence>
<dbReference type="NCBIfam" id="TIGR00492">
    <property type="entry name" value="alr"/>
    <property type="match status" value="1"/>
</dbReference>
<protein>
    <recommendedName>
        <fullName evidence="5">Alanine racemase</fullName>
        <ecNumber evidence="5">5.1.1.1</ecNumber>
    </recommendedName>
</protein>
<feature type="binding site" evidence="5 7">
    <location>
        <position position="138"/>
    </location>
    <ligand>
        <name>substrate</name>
    </ligand>
</feature>
<name>A0A918CYY5_9BACI</name>
<dbReference type="Gene3D" id="3.20.20.10">
    <property type="entry name" value="Alanine racemase"/>
    <property type="match status" value="1"/>
</dbReference>
<reference evidence="9" key="1">
    <citation type="journal article" date="2014" name="Int. J. Syst. Evol. Microbiol.">
        <title>Complete genome sequence of Corynebacterium casei LMG S-19264T (=DSM 44701T), isolated from a smear-ripened cheese.</title>
        <authorList>
            <consortium name="US DOE Joint Genome Institute (JGI-PGF)"/>
            <person name="Walter F."/>
            <person name="Albersmeier A."/>
            <person name="Kalinowski J."/>
            <person name="Ruckert C."/>
        </authorList>
    </citation>
    <scope>NUCLEOTIDE SEQUENCE</scope>
    <source>
        <strain evidence="9">JCM 17251</strain>
    </source>
</reference>
<dbReference type="AlphaFoldDB" id="A0A918CYY5"/>
<dbReference type="Gene3D" id="2.40.37.10">
    <property type="entry name" value="Lyase, Ornithine Decarboxylase, Chain A, domain 1"/>
    <property type="match status" value="1"/>
</dbReference>
<dbReference type="PRINTS" id="PR00992">
    <property type="entry name" value="ALARACEMASE"/>
</dbReference>
<dbReference type="PROSITE" id="PS00395">
    <property type="entry name" value="ALANINE_RACEMASE"/>
    <property type="match status" value="1"/>
</dbReference>
<dbReference type="HAMAP" id="MF_01201">
    <property type="entry name" value="Ala_racemase"/>
    <property type="match status" value="1"/>
</dbReference>
<dbReference type="GO" id="GO:0030170">
    <property type="term" value="F:pyridoxal phosphate binding"/>
    <property type="evidence" value="ECO:0007669"/>
    <property type="project" value="UniProtKB-UniRule"/>
</dbReference>
<comment type="similarity">
    <text evidence="5">Belongs to the alanine racemase family.</text>
</comment>
<proteinExistence type="inferred from homology"/>
<organism evidence="9 10">
    <name type="scientific">Oceanobacillus indicireducens</name>
    <dbReference type="NCBI Taxonomy" id="1004261"/>
    <lineage>
        <taxon>Bacteria</taxon>
        <taxon>Bacillati</taxon>
        <taxon>Bacillota</taxon>
        <taxon>Bacilli</taxon>
        <taxon>Bacillales</taxon>
        <taxon>Bacillaceae</taxon>
        <taxon>Oceanobacillus</taxon>
    </lineage>
</organism>
<dbReference type="SMART" id="SM01005">
    <property type="entry name" value="Ala_racemase_C"/>
    <property type="match status" value="1"/>
</dbReference>
<evidence type="ECO:0000256" key="5">
    <source>
        <dbReference type="HAMAP-Rule" id="MF_01201"/>
    </source>
</evidence>
<accession>A0A918CYY5</accession>
<evidence type="ECO:0000256" key="1">
    <source>
        <dbReference type="ARBA" id="ARBA00000316"/>
    </source>
</evidence>
<comment type="catalytic activity">
    <reaction evidence="1 5">
        <text>L-alanine = D-alanine</text>
        <dbReference type="Rhea" id="RHEA:20249"/>
        <dbReference type="ChEBI" id="CHEBI:57416"/>
        <dbReference type="ChEBI" id="CHEBI:57972"/>
        <dbReference type="EC" id="5.1.1.1"/>
    </reaction>
</comment>
<dbReference type="FunFam" id="3.20.20.10:FF:000002">
    <property type="entry name" value="Alanine racemase"/>
    <property type="match status" value="1"/>
</dbReference>
<dbReference type="CDD" id="cd00430">
    <property type="entry name" value="PLPDE_III_AR"/>
    <property type="match status" value="1"/>
</dbReference>
<dbReference type="SUPFAM" id="SSF51419">
    <property type="entry name" value="PLP-binding barrel"/>
    <property type="match status" value="1"/>
</dbReference>
<dbReference type="Proteomes" id="UP000624041">
    <property type="component" value="Unassembled WGS sequence"/>
</dbReference>
<dbReference type="InterPro" id="IPR029066">
    <property type="entry name" value="PLP-binding_barrel"/>
</dbReference>
<reference evidence="9" key="2">
    <citation type="submission" date="2020-09" db="EMBL/GenBank/DDBJ databases">
        <authorList>
            <person name="Sun Q."/>
            <person name="Ohkuma M."/>
        </authorList>
    </citation>
    <scope>NUCLEOTIDE SEQUENCE</scope>
    <source>
        <strain evidence="9">JCM 17251</strain>
    </source>
</reference>
<dbReference type="InterPro" id="IPR000821">
    <property type="entry name" value="Ala_racemase"/>
</dbReference>
<dbReference type="SUPFAM" id="SSF50621">
    <property type="entry name" value="Alanine racemase C-terminal domain-like"/>
    <property type="match status" value="1"/>
</dbReference>
<dbReference type="GO" id="GO:0008784">
    <property type="term" value="F:alanine racemase activity"/>
    <property type="evidence" value="ECO:0007669"/>
    <property type="project" value="UniProtKB-UniRule"/>
</dbReference>
<comment type="pathway">
    <text evidence="5">Amino-acid biosynthesis; D-alanine biosynthesis; D-alanine from L-alanine: step 1/1.</text>
</comment>
<dbReference type="GO" id="GO:0009252">
    <property type="term" value="P:peptidoglycan biosynthetic process"/>
    <property type="evidence" value="ECO:0007669"/>
    <property type="project" value="TreeGrafter"/>
</dbReference>
<dbReference type="RefSeq" id="WP_188855877.1">
    <property type="nucleotide sequence ID" value="NZ_BMOS01000002.1"/>
</dbReference>
<evidence type="ECO:0000256" key="2">
    <source>
        <dbReference type="ARBA" id="ARBA00001933"/>
    </source>
</evidence>
<sequence>MKRLSYRDTWVEVSLAAIRENTRVFKQHMNKNSKLLAVVKADGYGHGAEEVGRAALAAGADRLGVALLDEAIELRKAGIEAPILVLGYTKPEVVKEAIINKITLTVYSKDVLDALVTACEELQQAVKVHLKIDTGMRRVGVQTKEEALELVKGIDSKWIELEGIYTHFADADNVDETYTRMQFARFLEVTDYLAEHGYSAPLKHCCNSAATICFPEMHLDMCRVGIGMYGLYPAKHMKKVISLTQAMTFQTKAVLIKEVEAGESISYGCTYQPKRKSLIATLSVGYADGLSRQLSNRGEVTIRGQRVPIVGRICMDQTMVDVTSIDEVQDNDIITIFGEEKEGYISLDEIAEQLQTIHYEIICLIGKRVPRVYIG</sequence>
<dbReference type="PANTHER" id="PTHR30511:SF0">
    <property type="entry name" value="ALANINE RACEMASE, CATABOLIC-RELATED"/>
    <property type="match status" value="1"/>
</dbReference>
<feature type="active site" description="Proton acceptor; specific for L-alanine" evidence="5">
    <location>
        <position position="267"/>
    </location>
</feature>
<keyword evidence="4 5" id="KW-0413">Isomerase</keyword>
<dbReference type="FunFam" id="2.40.37.10:FF:000006">
    <property type="entry name" value="Alanine racemase"/>
    <property type="match status" value="1"/>
</dbReference>
<evidence type="ECO:0000256" key="7">
    <source>
        <dbReference type="PIRSR" id="PIRSR600821-52"/>
    </source>
</evidence>
<dbReference type="EC" id="5.1.1.1" evidence="5"/>
<evidence type="ECO:0000256" key="3">
    <source>
        <dbReference type="ARBA" id="ARBA00022898"/>
    </source>
</evidence>
<dbReference type="Pfam" id="PF00842">
    <property type="entry name" value="Ala_racemase_C"/>
    <property type="match status" value="1"/>
</dbReference>
<dbReference type="InterPro" id="IPR001608">
    <property type="entry name" value="Ala_racemase_N"/>
</dbReference>
<dbReference type="GO" id="GO:0030632">
    <property type="term" value="P:D-alanine biosynthetic process"/>
    <property type="evidence" value="ECO:0007669"/>
    <property type="project" value="UniProtKB-UniRule"/>
</dbReference>
<comment type="cofactor">
    <cofactor evidence="2 5 6">
        <name>pyridoxal 5'-phosphate</name>
        <dbReference type="ChEBI" id="CHEBI:597326"/>
    </cofactor>
</comment>
<feature type="active site" description="Proton acceptor; specific for D-alanine" evidence="5">
    <location>
        <position position="40"/>
    </location>
</feature>
<evidence type="ECO:0000256" key="6">
    <source>
        <dbReference type="PIRSR" id="PIRSR600821-50"/>
    </source>
</evidence>
<dbReference type="GO" id="GO:0005829">
    <property type="term" value="C:cytosol"/>
    <property type="evidence" value="ECO:0007669"/>
    <property type="project" value="TreeGrafter"/>
</dbReference>
<gene>
    <name evidence="9" type="ORF">GCM10007971_04820</name>
</gene>
<dbReference type="PANTHER" id="PTHR30511">
    <property type="entry name" value="ALANINE RACEMASE"/>
    <property type="match status" value="1"/>
</dbReference>
<dbReference type="InterPro" id="IPR020622">
    <property type="entry name" value="Ala_racemase_pyridoxalP-BS"/>
</dbReference>
<keyword evidence="10" id="KW-1185">Reference proteome</keyword>
<evidence type="ECO:0000256" key="4">
    <source>
        <dbReference type="ARBA" id="ARBA00023235"/>
    </source>
</evidence>
<feature type="modified residue" description="N6-(pyridoxal phosphate)lysine" evidence="5 6">
    <location>
        <position position="40"/>
    </location>
</feature>
<feature type="binding site" evidence="5 7">
    <location>
        <position position="315"/>
    </location>
    <ligand>
        <name>substrate</name>
    </ligand>
</feature>
<comment type="caution">
    <text evidence="9">The sequence shown here is derived from an EMBL/GenBank/DDBJ whole genome shotgun (WGS) entry which is preliminary data.</text>
</comment>
<dbReference type="EMBL" id="BMOS01000002">
    <property type="protein sequence ID" value="GGN50804.1"/>
    <property type="molecule type" value="Genomic_DNA"/>
</dbReference>
<comment type="function">
    <text evidence="5">Catalyzes the interconversion of L-alanine and D-alanine. May also act on other amino acids.</text>
</comment>
<evidence type="ECO:0000259" key="8">
    <source>
        <dbReference type="SMART" id="SM01005"/>
    </source>
</evidence>
<dbReference type="InterPro" id="IPR011079">
    <property type="entry name" value="Ala_racemase_C"/>
</dbReference>
<evidence type="ECO:0000313" key="9">
    <source>
        <dbReference type="EMBL" id="GGN50804.1"/>
    </source>
</evidence>